<protein>
    <recommendedName>
        <fullName evidence="7">Cytosine-specific methyltransferase</fullName>
        <ecNumber evidence="7">2.1.1.37</ecNumber>
    </recommendedName>
</protein>
<dbReference type="PROSITE" id="PS00095">
    <property type="entry name" value="C5_MTASE_2"/>
    <property type="match status" value="1"/>
</dbReference>
<dbReference type="Gene3D" id="3.40.50.150">
    <property type="entry name" value="Vaccinia Virus protein VP39"/>
    <property type="match status" value="1"/>
</dbReference>
<evidence type="ECO:0000256" key="7">
    <source>
        <dbReference type="RuleBase" id="RU000417"/>
    </source>
</evidence>
<dbReference type="PANTHER" id="PTHR46098">
    <property type="entry name" value="TRNA (CYTOSINE(38)-C(5))-METHYLTRANSFERASE"/>
    <property type="match status" value="1"/>
</dbReference>
<dbReference type="CDD" id="cd00315">
    <property type="entry name" value="Cyt_C5_DNA_methylase"/>
    <property type="match status" value="1"/>
</dbReference>
<dbReference type="Proteomes" id="UP000623440">
    <property type="component" value="Unassembled WGS sequence"/>
</dbReference>
<evidence type="ECO:0000313" key="10">
    <source>
        <dbReference type="Proteomes" id="UP000623440"/>
    </source>
</evidence>
<dbReference type="PROSITE" id="PS00094">
    <property type="entry name" value="C5_MTASE_1"/>
    <property type="match status" value="1"/>
</dbReference>
<organism evidence="9 10">
    <name type="scientific">Nostoc flagelliforme FACHB-838</name>
    <dbReference type="NCBI Taxonomy" id="2692904"/>
    <lineage>
        <taxon>Bacteria</taxon>
        <taxon>Bacillati</taxon>
        <taxon>Cyanobacteriota</taxon>
        <taxon>Cyanophyceae</taxon>
        <taxon>Nostocales</taxon>
        <taxon>Nostocaceae</taxon>
        <taxon>Nostoc</taxon>
    </lineage>
</organism>
<dbReference type="SUPFAM" id="SSF53335">
    <property type="entry name" value="S-adenosyl-L-methionine-dependent methyltransferases"/>
    <property type="match status" value="1"/>
</dbReference>
<comment type="caution">
    <text evidence="9">The sequence shown here is derived from an EMBL/GenBank/DDBJ whole genome shotgun (WGS) entry which is preliminary data.</text>
</comment>
<dbReference type="InterPro" id="IPR029063">
    <property type="entry name" value="SAM-dependent_MTases_sf"/>
</dbReference>
<keyword evidence="4" id="KW-0680">Restriction system</keyword>
<keyword evidence="8" id="KW-0812">Transmembrane</keyword>
<sequence>MKEKYKDYKKSSLIRVLDLFAGCGGLSLGFQNAGFNIVAAFDNWKPAIDVYQKNFNHQIFDYDLSNLSTNYQIFKEMRPEIIIGGPPCQDFSSAGKRDENLGRGDLSIVFSEIVTSVLPQWFLIENVDLFRKSNKYKEVRQILKSAGYGLSEIILDANLCGVPQKRKRFFCFGELQGTDESLEPYLKKRLAYKPMTIRDYLGKKLEIQYYYRHPRSYQRRGIFSIDEPSPTVRGVNRPIPKTYKKHPKDPVPVTEELRPLTTIERSYLQTFPETFIFEGTKTDLEQMIGNAVPVKLAEYVAQSILEYIKDNLNKSIITTEKTYVSELCLNKQIEQLYI</sequence>
<comment type="similarity">
    <text evidence="5 6">Belongs to the class I-like SAM-binding methyltransferase superfamily. C5-methyltransferase family.</text>
</comment>
<feature type="active site" evidence="5">
    <location>
        <position position="88"/>
    </location>
</feature>
<keyword evidence="10" id="KW-1185">Reference proteome</keyword>
<evidence type="ECO:0000256" key="4">
    <source>
        <dbReference type="ARBA" id="ARBA00022747"/>
    </source>
</evidence>
<reference evidence="9 10" key="1">
    <citation type="journal article" date="2020" name="ISME J.">
        <title>Comparative genomics reveals insights into cyanobacterial evolution and habitat adaptation.</title>
        <authorList>
            <person name="Chen M.Y."/>
            <person name="Teng W.K."/>
            <person name="Zhao L."/>
            <person name="Hu C.X."/>
            <person name="Zhou Y.K."/>
            <person name="Han B.P."/>
            <person name="Song L.R."/>
            <person name="Shu W.S."/>
        </authorList>
    </citation>
    <scope>NUCLEOTIDE SEQUENCE [LARGE SCALE GENOMIC DNA]</scope>
    <source>
        <strain evidence="9 10">FACHB-838</strain>
    </source>
</reference>
<dbReference type="GO" id="GO:0032259">
    <property type="term" value="P:methylation"/>
    <property type="evidence" value="ECO:0007669"/>
    <property type="project" value="UniProtKB-KW"/>
</dbReference>
<gene>
    <name evidence="9" type="ORF">H6G97_27700</name>
</gene>
<name>A0ABR8DW61_9NOSO</name>
<evidence type="ECO:0000256" key="8">
    <source>
        <dbReference type="SAM" id="Phobius"/>
    </source>
</evidence>
<dbReference type="NCBIfam" id="TIGR00675">
    <property type="entry name" value="dcm"/>
    <property type="match status" value="1"/>
</dbReference>
<keyword evidence="3 5" id="KW-0949">S-adenosyl-L-methionine</keyword>
<dbReference type="EC" id="2.1.1.37" evidence="7"/>
<dbReference type="PROSITE" id="PS51679">
    <property type="entry name" value="SAM_MT_C5"/>
    <property type="match status" value="1"/>
</dbReference>
<dbReference type="InterPro" id="IPR001525">
    <property type="entry name" value="C5_MeTfrase"/>
</dbReference>
<keyword evidence="8" id="KW-1133">Transmembrane helix</keyword>
<dbReference type="PRINTS" id="PR00105">
    <property type="entry name" value="C5METTRFRASE"/>
</dbReference>
<dbReference type="InterPro" id="IPR031303">
    <property type="entry name" value="C5_meth_CS"/>
</dbReference>
<dbReference type="EMBL" id="JACJSI010000083">
    <property type="protein sequence ID" value="MBD2533150.1"/>
    <property type="molecule type" value="Genomic_DNA"/>
</dbReference>
<evidence type="ECO:0000256" key="5">
    <source>
        <dbReference type="PROSITE-ProRule" id="PRU01016"/>
    </source>
</evidence>
<dbReference type="Gene3D" id="3.90.120.10">
    <property type="entry name" value="DNA Methylase, subunit A, domain 2"/>
    <property type="match status" value="1"/>
</dbReference>
<keyword evidence="1 5" id="KW-0489">Methyltransferase</keyword>
<keyword evidence="8" id="KW-0472">Membrane</keyword>
<feature type="transmembrane region" description="Helical" evidence="8">
    <location>
        <begin position="12"/>
        <end position="30"/>
    </location>
</feature>
<dbReference type="GO" id="GO:0008168">
    <property type="term" value="F:methyltransferase activity"/>
    <property type="evidence" value="ECO:0007669"/>
    <property type="project" value="UniProtKB-KW"/>
</dbReference>
<comment type="catalytic activity">
    <reaction evidence="7">
        <text>a 2'-deoxycytidine in DNA + S-adenosyl-L-methionine = a 5-methyl-2'-deoxycytidine in DNA + S-adenosyl-L-homocysteine + H(+)</text>
        <dbReference type="Rhea" id="RHEA:13681"/>
        <dbReference type="Rhea" id="RHEA-COMP:11369"/>
        <dbReference type="Rhea" id="RHEA-COMP:11370"/>
        <dbReference type="ChEBI" id="CHEBI:15378"/>
        <dbReference type="ChEBI" id="CHEBI:57856"/>
        <dbReference type="ChEBI" id="CHEBI:59789"/>
        <dbReference type="ChEBI" id="CHEBI:85452"/>
        <dbReference type="ChEBI" id="CHEBI:85454"/>
        <dbReference type="EC" id="2.1.1.37"/>
    </reaction>
</comment>
<evidence type="ECO:0000256" key="2">
    <source>
        <dbReference type="ARBA" id="ARBA00022679"/>
    </source>
</evidence>
<dbReference type="PANTHER" id="PTHR46098:SF1">
    <property type="entry name" value="TRNA (CYTOSINE(38)-C(5))-METHYLTRANSFERASE"/>
    <property type="match status" value="1"/>
</dbReference>
<keyword evidence="2 5" id="KW-0808">Transferase</keyword>
<evidence type="ECO:0000313" key="9">
    <source>
        <dbReference type="EMBL" id="MBD2533150.1"/>
    </source>
</evidence>
<dbReference type="Pfam" id="PF00145">
    <property type="entry name" value="DNA_methylase"/>
    <property type="match status" value="1"/>
</dbReference>
<evidence type="ECO:0000256" key="6">
    <source>
        <dbReference type="RuleBase" id="RU000416"/>
    </source>
</evidence>
<proteinExistence type="inferred from homology"/>
<dbReference type="InterPro" id="IPR050750">
    <property type="entry name" value="C5-MTase"/>
</dbReference>
<accession>A0ABR8DW61</accession>
<evidence type="ECO:0000256" key="3">
    <source>
        <dbReference type="ARBA" id="ARBA00022691"/>
    </source>
</evidence>
<evidence type="ECO:0000256" key="1">
    <source>
        <dbReference type="ARBA" id="ARBA00022603"/>
    </source>
</evidence>
<dbReference type="InterPro" id="IPR018117">
    <property type="entry name" value="C5_DNA_meth_AS"/>
</dbReference>
<dbReference type="RefSeq" id="WP_190943737.1">
    <property type="nucleotide sequence ID" value="NZ_JACJSI010000083.1"/>
</dbReference>